<dbReference type="Proteomes" id="UP000054166">
    <property type="component" value="Unassembled WGS sequence"/>
</dbReference>
<dbReference type="EMBL" id="KN833000">
    <property type="protein sequence ID" value="KIM81196.1"/>
    <property type="molecule type" value="Genomic_DNA"/>
</dbReference>
<sequence length="186" mass="20903">MTNNLPLRRTRLIVMSLLMVMCIIASQYYFQMYRKYKKTQDVANNLAPAGVKIIIDYYDAKTIAIIVFAASDVISCIAFEIAMLLIQDMYHTIPKCIARRLRIMDKTFSTSTLGFQTICLALSTIFLVVPLSLFTVFAFTKEAKVVIIKDGVALDCSAIAPLDDLCLLVVYVEMPYSERSVRISGS</sequence>
<dbReference type="AlphaFoldDB" id="A0A0C3FPT8"/>
<evidence type="ECO:0000313" key="3">
    <source>
        <dbReference type="Proteomes" id="UP000054166"/>
    </source>
</evidence>
<organism evidence="2 3">
    <name type="scientific">Piloderma croceum (strain F 1598)</name>
    <dbReference type="NCBI Taxonomy" id="765440"/>
    <lineage>
        <taxon>Eukaryota</taxon>
        <taxon>Fungi</taxon>
        <taxon>Dikarya</taxon>
        <taxon>Basidiomycota</taxon>
        <taxon>Agaricomycotina</taxon>
        <taxon>Agaricomycetes</taxon>
        <taxon>Agaricomycetidae</taxon>
        <taxon>Atheliales</taxon>
        <taxon>Atheliaceae</taxon>
        <taxon>Piloderma</taxon>
    </lineage>
</organism>
<feature type="transmembrane region" description="Helical" evidence="1">
    <location>
        <begin position="12"/>
        <end position="30"/>
    </location>
</feature>
<dbReference type="HOGENOM" id="CLU_099531_0_0_1"/>
<dbReference type="OrthoDB" id="2560085at2759"/>
<accession>A0A0C3FPT8</accession>
<gene>
    <name evidence="2" type="ORF">PILCRDRAFT_504655</name>
</gene>
<evidence type="ECO:0000256" key="1">
    <source>
        <dbReference type="SAM" id="Phobius"/>
    </source>
</evidence>
<protein>
    <submittedName>
        <fullName evidence="2">Uncharacterized protein</fullName>
    </submittedName>
</protein>
<keyword evidence="1" id="KW-0472">Membrane</keyword>
<keyword evidence="3" id="KW-1185">Reference proteome</keyword>
<reference evidence="2 3" key="1">
    <citation type="submission" date="2014-04" db="EMBL/GenBank/DDBJ databases">
        <authorList>
            <consortium name="DOE Joint Genome Institute"/>
            <person name="Kuo A."/>
            <person name="Tarkka M."/>
            <person name="Buscot F."/>
            <person name="Kohler A."/>
            <person name="Nagy L.G."/>
            <person name="Floudas D."/>
            <person name="Copeland A."/>
            <person name="Barry K.W."/>
            <person name="Cichocki N."/>
            <person name="Veneault-Fourrey C."/>
            <person name="LaButti K."/>
            <person name="Lindquist E.A."/>
            <person name="Lipzen A."/>
            <person name="Lundell T."/>
            <person name="Morin E."/>
            <person name="Murat C."/>
            <person name="Sun H."/>
            <person name="Tunlid A."/>
            <person name="Henrissat B."/>
            <person name="Grigoriev I.V."/>
            <person name="Hibbett D.S."/>
            <person name="Martin F."/>
            <person name="Nordberg H.P."/>
            <person name="Cantor M.N."/>
            <person name="Hua S.X."/>
        </authorList>
    </citation>
    <scope>NUCLEOTIDE SEQUENCE [LARGE SCALE GENOMIC DNA]</scope>
    <source>
        <strain evidence="2 3">F 1598</strain>
    </source>
</reference>
<name>A0A0C3FPT8_PILCF</name>
<feature type="transmembrane region" description="Helical" evidence="1">
    <location>
        <begin position="113"/>
        <end position="139"/>
    </location>
</feature>
<evidence type="ECO:0000313" key="2">
    <source>
        <dbReference type="EMBL" id="KIM81196.1"/>
    </source>
</evidence>
<feature type="transmembrane region" description="Helical" evidence="1">
    <location>
        <begin position="62"/>
        <end position="86"/>
    </location>
</feature>
<reference evidence="3" key="2">
    <citation type="submission" date="2015-01" db="EMBL/GenBank/DDBJ databases">
        <title>Evolutionary Origins and Diversification of the Mycorrhizal Mutualists.</title>
        <authorList>
            <consortium name="DOE Joint Genome Institute"/>
            <consortium name="Mycorrhizal Genomics Consortium"/>
            <person name="Kohler A."/>
            <person name="Kuo A."/>
            <person name="Nagy L.G."/>
            <person name="Floudas D."/>
            <person name="Copeland A."/>
            <person name="Barry K.W."/>
            <person name="Cichocki N."/>
            <person name="Veneault-Fourrey C."/>
            <person name="LaButti K."/>
            <person name="Lindquist E.A."/>
            <person name="Lipzen A."/>
            <person name="Lundell T."/>
            <person name="Morin E."/>
            <person name="Murat C."/>
            <person name="Riley R."/>
            <person name="Ohm R."/>
            <person name="Sun H."/>
            <person name="Tunlid A."/>
            <person name="Henrissat B."/>
            <person name="Grigoriev I.V."/>
            <person name="Hibbett D.S."/>
            <person name="Martin F."/>
        </authorList>
    </citation>
    <scope>NUCLEOTIDE SEQUENCE [LARGE SCALE GENOMIC DNA]</scope>
    <source>
        <strain evidence="3">F 1598</strain>
    </source>
</reference>
<proteinExistence type="predicted"/>
<dbReference type="InParanoid" id="A0A0C3FPT8"/>
<keyword evidence="1" id="KW-1133">Transmembrane helix</keyword>
<keyword evidence="1" id="KW-0812">Transmembrane</keyword>